<dbReference type="Proteomes" id="UP000003242">
    <property type="component" value="Unassembled WGS sequence"/>
</dbReference>
<dbReference type="EMBL" id="ADGP01000003">
    <property type="protein sequence ID" value="EFD94788.1"/>
    <property type="molecule type" value="Genomic_DNA"/>
</dbReference>
<evidence type="ECO:0000256" key="9">
    <source>
        <dbReference type="ARBA" id="ARBA00023317"/>
    </source>
</evidence>
<organism evidence="10 12">
    <name type="scientific">Megasphaera lornae</name>
    <dbReference type="NCBI Taxonomy" id="1000568"/>
    <lineage>
        <taxon>Bacteria</taxon>
        <taxon>Bacillati</taxon>
        <taxon>Bacillota</taxon>
        <taxon>Negativicutes</taxon>
        <taxon>Veillonellales</taxon>
        <taxon>Veillonellaceae</taxon>
        <taxon>Megasphaera</taxon>
    </lineage>
</organism>
<evidence type="ECO:0008006" key="14">
    <source>
        <dbReference type="Google" id="ProtNLM"/>
    </source>
</evidence>
<keyword evidence="13" id="KW-1185">Reference proteome</keyword>
<gene>
    <name evidence="10" type="ORF">HMPREF0889_0939</name>
    <name evidence="11" type="ORF">HMPREF1039_1354</name>
</gene>
<dbReference type="Pfam" id="PF02675">
    <property type="entry name" value="AdoMet_dc"/>
    <property type="match status" value="1"/>
</dbReference>
<dbReference type="Proteomes" id="UP000004018">
    <property type="component" value="Unassembled WGS sequence"/>
</dbReference>
<keyword evidence="4" id="KW-0745">Spermidine biosynthesis</keyword>
<dbReference type="Gene3D" id="3.60.90.10">
    <property type="entry name" value="S-adenosylmethionine decarboxylase"/>
    <property type="match status" value="1"/>
</dbReference>
<evidence type="ECO:0000256" key="7">
    <source>
        <dbReference type="ARBA" id="ARBA00023239"/>
    </source>
</evidence>
<evidence type="ECO:0000313" key="11">
    <source>
        <dbReference type="EMBL" id="EGL41060.1"/>
    </source>
</evidence>
<dbReference type="STRING" id="699218.HMPREF0889_0939"/>
<evidence type="ECO:0000256" key="8">
    <source>
        <dbReference type="ARBA" id="ARBA00023270"/>
    </source>
</evidence>
<dbReference type="InterPro" id="IPR003826">
    <property type="entry name" value="AdoMetDC_fam_prok"/>
</dbReference>
<dbReference type="EMBL" id="AFIJ01000018">
    <property type="protein sequence ID" value="EGL41060.1"/>
    <property type="molecule type" value="Genomic_DNA"/>
</dbReference>
<sequence length="164" mass="19003">MKNTLGNHLLIDFYNCQASFACPEALHPLIEAAFSAVDLPLYSWQDYHCDGEFICSAITDHGHITIHYYDVLAYAAVDIYIFNSNRSLNRMMGALKRLFQSDRIKATAVRRGDFGVIRDMKPKKKTKLTTIRRVKTTGAKIRKTSVSMFHILRHPQRNQRRYKH</sequence>
<dbReference type="SUPFAM" id="SSF56276">
    <property type="entry name" value="S-adenosylmethionine decarboxylase"/>
    <property type="match status" value="1"/>
</dbReference>
<dbReference type="OrthoDB" id="9793120at2"/>
<dbReference type="RefSeq" id="WP_007390873.1">
    <property type="nucleotide sequence ID" value="NZ_ADGP01000003.1"/>
</dbReference>
<dbReference type="InterPro" id="IPR016067">
    <property type="entry name" value="S-AdoMet_deCO2ase_core"/>
</dbReference>
<reference evidence="11 13" key="3">
    <citation type="submission" date="2011-04" db="EMBL/GenBank/DDBJ databases">
        <authorList>
            <person name="Harkins D.M."/>
            <person name="Madupu R."/>
            <person name="Durkin A.S."/>
            <person name="Torralba M."/>
            <person name="Methe B."/>
            <person name="Sutton G.G."/>
            <person name="Nelson K.E."/>
        </authorList>
    </citation>
    <scope>NUCLEOTIDE SEQUENCE [LARGE SCALE GENOMIC DNA]</scope>
    <source>
        <strain evidence="11 13">UPII 199-6</strain>
    </source>
</reference>
<keyword evidence="9" id="KW-0670">Pyruvate</keyword>
<keyword evidence="6" id="KW-0865">Zymogen</keyword>
<evidence type="ECO:0000256" key="5">
    <source>
        <dbReference type="ARBA" id="ARBA00023115"/>
    </source>
</evidence>
<keyword evidence="5" id="KW-0620">Polyamine biosynthesis</keyword>
<protein>
    <recommendedName>
        <fullName evidence="14">S-adenosylmethionine decarboxylase proenzyme</fullName>
    </recommendedName>
</protein>
<accession>D3LSK1</accession>
<dbReference type="GO" id="GO:0008295">
    <property type="term" value="P:spermidine biosynthetic process"/>
    <property type="evidence" value="ECO:0007669"/>
    <property type="project" value="UniProtKB-KW"/>
</dbReference>
<keyword evidence="2" id="KW-0210">Decarboxylase</keyword>
<keyword evidence="7" id="KW-0456">Lyase</keyword>
<proteinExistence type="predicted"/>
<name>D3LSK1_9FIRM</name>
<evidence type="ECO:0000256" key="6">
    <source>
        <dbReference type="ARBA" id="ARBA00023145"/>
    </source>
</evidence>
<evidence type="ECO:0000313" key="12">
    <source>
        <dbReference type="Proteomes" id="UP000003242"/>
    </source>
</evidence>
<evidence type="ECO:0000256" key="2">
    <source>
        <dbReference type="ARBA" id="ARBA00022793"/>
    </source>
</evidence>
<comment type="caution">
    <text evidence="10">The sequence shown here is derived from an EMBL/GenBank/DDBJ whole genome shotgun (WGS) entry which is preliminary data.</text>
</comment>
<comment type="cofactor">
    <cofactor evidence="1">
        <name>pyruvate</name>
        <dbReference type="ChEBI" id="CHEBI:15361"/>
    </cofactor>
</comment>
<dbReference type="eggNOG" id="COG1586">
    <property type="taxonomic scope" value="Bacteria"/>
</dbReference>
<evidence type="ECO:0000313" key="10">
    <source>
        <dbReference type="EMBL" id="EFD94788.1"/>
    </source>
</evidence>
<evidence type="ECO:0000256" key="1">
    <source>
        <dbReference type="ARBA" id="ARBA00001928"/>
    </source>
</evidence>
<keyword evidence="8" id="KW-0704">Schiff base</keyword>
<evidence type="ECO:0000256" key="3">
    <source>
        <dbReference type="ARBA" id="ARBA00022813"/>
    </source>
</evidence>
<reference evidence="10" key="2">
    <citation type="submission" date="2009-12" db="EMBL/GenBank/DDBJ databases">
        <authorList>
            <person name="Madupu R."/>
            <person name="Durkin A.S."/>
            <person name="Torralba M."/>
            <person name="Methe B."/>
            <person name="Sutton G.G."/>
            <person name="Strausberg R.L."/>
            <person name="Nelson K.E."/>
        </authorList>
    </citation>
    <scope>NUCLEOTIDE SEQUENCE</scope>
    <source>
        <strain evidence="10">28L</strain>
    </source>
</reference>
<keyword evidence="3" id="KW-0068">Autocatalytic cleavage</keyword>
<dbReference type="AlphaFoldDB" id="D3LSK1"/>
<dbReference type="GO" id="GO:0004014">
    <property type="term" value="F:adenosylmethionine decarboxylase activity"/>
    <property type="evidence" value="ECO:0007669"/>
    <property type="project" value="InterPro"/>
</dbReference>
<reference evidence="12" key="1">
    <citation type="submission" date="2009-12" db="EMBL/GenBank/DDBJ databases">
        <title>Sequence of Clostridiales genomosp. BVAB3 str. UPII9-5.</title>
        <authorList>
            <person name="Madupu R."/>
            <person name="Durkin A.S."/>
            <person name="Torralba M."/>
            <person name="Methe B."/>
            <person name="Sutton G.G."/>
            <person name="Strausberg R.L."/>
            <person name="Nelson K.E."/>
        </authorList>
    </citation>
    <scope>NUCLEOTIDE SEQUENCE [LARGE SCALE GENOMIC DNA]</scope>
    <source>
        <strain evidence="12">28L</strain>
    </source>
</reference>
<evidence type="ECO:0000313" key="13">
    <source>
        <dbReference type="Proteomes" id="UP000004018"/>
    </source>
</evidence>
<evidence type="ECO:0000256" key="4">
    <source>
        <dbReference type="ARBA" id="ARBA00023066"/>
    </source>
</evidence>